<dbReference type="InterPro" id="IPR004713">
    <property type="entry name" value="CaH_exchang"/>
</dbReference>
<comment type="similarity">
    <text evidence="2">Belongs to the Ca(2+):cation antiporter (CaCA) (TC 2.A.19) family.</text>
</comment>
<dbReference type="InterPro" id="IPR004837">
    <property type="entry name" value="NaCa_Exmemb"/>
</dbReference>
<keyword evidence="16" id="KW-0739">Sodium transport</keyword>
<dbReference type="EnsemblPlants" id="QL08p019477:mrna">
    <property type="protein sequence ID" value="QL08p019477:mrna"/>
    <property type="gene ID" value="QL08p019477"/>
</dbReference>
<keyword evidence="5" id="KW-1003">Cell membrane</keyword>
<keyword evidence="12" id="KW-0346">Stress response</keyword>
<evidence type="ECO:0000256" key="16">
    <source>
        <dbReference type="ARBA" id="ARBA00023201"/>
    </source>
</evidence>
<dbReference type="GO" id="GO:0015369">
    <property type="term" value="F:calcium:proton antiporter activity"/>
    <property type="evidence" value="ECO:0007669"/>
    <property type="project" value="TreeGrafter"/>
</dbReference>
<protein>
    <recommendedName>
        <fullName evidence="18">EF-hand domain-containing protein</fullName>
    </recommendedName>
</protein>
<evidence type="ECO:0000256" key="2">
    <source>
        <dbReference type="ARBA" id="ARBA00008170"/>
    </source>
</evidence>
<dbReference type="GO" id="GO:0006814">
    <property type="term" value="P:sodium ion transport"/>
    <property type="evidence" value="ECO:0007669"/>
    <property type="project" value="UniProtKB-KW"/>
</dbReference>
<dbReference type="InterPro" id="IPR018247">
    <property type="entry name" value="EF_Hand_1_Ca_BS"/>
</dbReference>
<dbReference type="InterPro" id="IPR002048">
    <property type="entry name" value="EF_hand_dom"/>
</dbReference>
<dbReference type="EMBL" id="LRBV02000008">
    <property type="status" value="NOT_ANNOTATED_CDS"/>
    <property type="molecule type" value="Genomic_DNA"/>
</dbReference>
<reference evidence="19" key="2">
    <citation type="submission" date="2021-01" db="UniProtKB">
        <authorList>
            <consortium name="EnsemblPlants"/>
        </authorList>
    </citation>
    <scope>IDENTIFICATION</scope>
</reference>
<evidence type="ECO:0000256" key="5">
    <source>
        <dbReference type="ARBA" id="ARBA00022475"/>
    </source>
</evidence>
<keyword evidence="3" id="KW-0813">Transport</keyword>
<dbReference type="SUPFAM" id="SSF47473">
    <property type="entry name" value="EF-hand"/>
    <property type="match status" value="1"/>
</dbReference>
<evidence type="ECO:0000256" key="12">
    <source>
        <dbReference type="ARBA" id="ARBA00023016"/>
    </source>
</evidence>
<evidence type="ECO:0000256" key="14">
    <source>
        <dbReference type="ARBA" id="ARBA00023065"/>
    </source>
</evidence>
<evidence type="ECO:0000256" key="13">
    <source>
        <dbReference type="ARBA" id="ARBA00023053"/>
    </source>
</evidence>
<evidence type="ECO:0000256" key="11">
    <source>
        <dbReference type="ARBA" id="ARBA00022989"/>
    </source>
</evidence>
<keyword evidence="11 17" id="KW-1133">Transmembrane helix</keyword>
<evidence type="ECO:0000256" key="1">
    <source>
        <dbReference type="ARBA" id="ARBA00004651"/>
    </source>
</evidence>
<evidence type="ECO:0000256" key="4">
    <source>
        <dbReference type="ARBA" id="ARBA00022449"/>
    </source>
</evidence>
<dbReference type="Gene3D" id="1.10.238.10">
    <property type="entry name" value="EF-hand"/>
    <property type="match status" value="1"/>
</dbReference>
<dbReference type="Proteomes" id="UP000594261">
    <property type="component" value="Chromosome 8"/>
</dbReference>
<dbReference type="PANTHER" id="PTHR31503:SF36">
    <property type="entry name" value="SODIUM_CALCIUM EXCHANGER MEMBRANE REGION DOMAIN-CONTAINING PROTEIN"/>
    <property type="match status" value="1"/>
</dbReference>
<evidence type="ECO:0000256" key="3">
    <source>
        <dbReference type="ARBA" id="ARBA00022448"/>
    </source>
</evidence>
<feature type="transmembrane region" description="Helical" evidence="17">
    <location>
        <begin position="12"/>
        <end position="32"/>
    </location>
</feature>
<name>A0A7N2M8U0_QUELO</name>
<feature type="transmembrane region" description="Helical" evidence="17">
    <location>
        <begin position="152"/>
        <end position="171"/>
    </location>
</feature>
<feature type="transmembrane region" description="Helical" evidence="17">
    <location>
        <begin position="257"/>
        <end position="277"/>
    </location>
</feature>
<reference evidence="19 20" key="1">
    <citation type="journal article" date="2016" name="G3 (Bethesda)">
        <title>First Draft Assembly and Annotation of the Genome of a California Endemic Oak Quercus lobata Nee (Fagaceae).</title>
        <authorList>
            <person name="Sork V.L."/>
            <person name="Fitz-Gibbon S.T."/>
            <person name="Puiu D."/>
            <person name="Crepeau M."/>
            <person name="Gugger P.F."/>
            <person name="Sherman R."/>
            <person name="Stevens K."/>
            <person name="Langley C.H."/>
            <person name="Pellegrini M."/>
            <person name="Salzberg S.L."/>
        </authorList>
    </citation>
    <scope>NUCLEOTIDE SEQUENCE [LARGE SCALE GENOMIC DNA]</scope>
    <source>
        <strain evidence="19 20">cv. SW786</strain>
    </source>
</reference>
<dbReference type="GO" id="GO:0005509">
    <property type="term" value="F:calcium ion binding"/>
    <property type="evidence" value="ECO:0007669"/>
    <property type="project" value="InterPro"/>
</dbReference>
<dbReference type="OMA" id="HEYYEET"/>
<feature type="transmembrane region" description="Helical" evidence="17">
    <location>
        <begin position="289"/>
        <end position="307"/>
    </location>
</feature>
<accession>A0A7N2M8U0</accession>
<evidence type="ECO:0000313" key="20">
    <source>
        <dbReference type="Proteomes" id="UP000594261"/>
    </source>
</evidence>
<keyword evidence="10" id="KW-0106">Calcium</keyword>
<dbReference type="GO" id="GO:0005886">
    <property type="term" value="C:plasma membrane"/>
    <property type="evidence" value="ECO:0007669"/>
    <property type="project" value="UniProtKB-SubCell"/>
</dbReference>
<evidence type="ECO:0000313" key="19">
    <source>
        <dbReference type="EnsemblPlants" id="QL08p019477:mrna"/>
    </source>
</evidence>
<feature type="transmembrane region" description="Helical" evidence="17">
    <location>
        <begin position="38"/>
        <end position="59"/>
    </location>
</feature>
<dbReference type="FunFam" id="1.20.1420.30:FF:000019">
    <property type="entry name" value="Sodium/calcium exchanger NCL2"/>
    <property type="match status" value="1"/>
</dbReference>
<evidence type="ECO:0000256" key="9">
    <source>
        <dbReference type="ARBA" id="ARBA00022737"/>
    </source>
</evidence>
<dbReference type="PROSITE" id="PS00018">
    <property type="entry name" value="EF_HAND_1"/>
    <property type="match status" value="1"/>
</dbReference>
<feature type="transmembrane region" description="Helical" evidence="17">
    <location>
        <begin position="229"/>
        <end position="251"/>
    </location>
</feature>
<evidence type="ECO:0000256" key="8">
    <source>
        <dbReference type="ARBA" id="ARBA00022723"/>
    </source>
</evidence>
<proteinExistence type="inferred from homology"/>
<keyword evidence="4" id="KW-0050">Antiport</keyword>
<dbReference type="Gramene" id="QL08p019477:mrna">
    <property type="protein sequence ID" value="QL08p019477:mrna"/>
    <property type="gene ID" value="QL08p019477"/>
</dbReference>
<evidence type="ECO:0000256" key="15">
    <source>
        <dbReference type="ARBA" id="ARBA00023136"/>
    </source>
</evidence>
<dbReference type="PROSITE" id="PS50222">
    <property type="entry name" value="EF_HAND_2"/>
    <property type="match status" value="1"/>
</dbReference>
<feature type="domain" description="EF-hand" evidence="18">
    <location>
        <begin position="81"/>
        <end position="116"/>
    </location>
</feature>
<dbReference type="Pfam" id="PF01699">
    <property type="entry name" value="Na_Ca_ex"/>
    <property type="match status" value="1"/>
</dbReference>
<dbReference type="PANTHER" id="PTHR31503">
    <property type="entry name" value="VACUOLAR CALCIUM ION TRANSPORTER"/>
    <property type="match status" value="1"/>
</dbReference>
<keyword evidence="20" id="KW-1185">Reference proteome</keyword>
<keyword evidence="15 17" id="KW-0472">Membrane</keyword>
<dbReference type="GO" id="GO:0006874">
    <property type="term" value="P:intracellular calcium ion homeostasis"/>
    <property type="evidence" value="ECO:0007669"/>
    <property type="project" value="TreeGrafter"/>
</dbReference>
<keyword evidence="9" id="KW-0677">Repeat</keyword>
<evidence type="ECO:0000256" key="17">
    <source>
        <dbReference type="SAM" id="Phobius"/>
    </source>
</evidence>
<evidence type="ECO:0000259" key="18">
    <source>
        <dbReference type="PROSITE" id="PS50222"/>
    </source>
</evidence>
<evidence type="ECO:0000256" key="6">
    <source>
        <dbReference type="ARBA" id="ARBA00022568"/>
    </source>
</evidence>
<dbReference type="AlphaFoldDB" id="A0A7N2M8U0"/>
<keyword evidence="14" id="KW-0406">Ion transport</keyword>
<keyword evidence="13" id="KW-0915">Sodium</keyword>
<evidence type="ECO:0000256" key="7">
    <source>
        <dbReference type="ARBA" id="ARBA00022692"/>
    </source>
</evidence>
<organism evidence="19 20">
    <name type="scientific">Quercus lobata</name>
    <name type="common">Valley oak</name>
    <dbReference type="NCBI Taxonomy" id="97700"/>
    <lineage>
        <taxon>Eukaryota</taxon>
        <taxon>Viridiplantae</taxon>
        <taxon>Streptophyta</taxon>
        <taxon>Embryophyta</taxon>
        <taxon>Tracheophyta</taxon>
        <taxon>Spermatophyta</taxon>
        <taxon>Magnoliopsida</taxon>
        <taxon>eudicotyledons</taxon>
        <taxon>Gunneridae</taxon>
        <taxon>Pentapetalae</taxon>
        <taxon>rosids</taxon>
        <taxon>fabids</taxon>
        <taxon>Fagales</taxon>
        <taxon>Fagaceae</taxon>
        <taxon>Quercus</taxon>
    </lineage>
</organism>
<evidence type="ECO:0000256" key="10">
    <source>
        <dbReference type="ARBA" id="ARBA00022837"/>
    </source>
</evidence>
<keyword evidence="7 17" id="KW-0812">Transmembrane</keyword>
<dbReference type="InterPro" id="IPR011992">
    <property type="entry name" value="EF-hand-dom_pair"/>
</dbReference>
<sequence length="310" mass="34807">MLESGISTDIWTSYAARLMLISVIPLLIVQIPQILNSILWRHIAVMIGLMASLLLFVSYSTYQDHLRKHSLGRLLRKNGEPDTEIIQKVFHIIDTNHDRHISDSELRAFIIGIQFEEFDLDHNAVEIKREHDLLDVGGTGSVKVEAVEKSKWASIEAVLLLLLGTIIAAAFADPLVDTIDNFADATSIPDFFVSFIVLPLTTSSRDTVSAIRLASQYKRKTASLSFSEIYATVTIHNVLSIPVFLALVYIRGLTRDFSSEVLVILIVSIVMGLLGSFRTHFPLWTSIPAILLYPFSLALIYVLHYYYGWS</sequence>
<dbReference type="InParanoid" id="A0A7N2M8U0"/>
<keyword evidence="8" id="KW-0479">Metal-binding</keyword>
<comment type="subcellular location">
    <subcellularLocation>
        <location evidence="1">Cell membrane</location>
        <topology evidence="1">Multi-pass membrane protein</topology>
    </subcellularLocation>
</comment>
<keyword evidence="6" id="KW-0109">Calcium transport</keyword>